<dbReference type="AlphaFoldDB" id="A0A6A5U0K1"/>
<dbReference type="PANTHER" id="PTHR13379:SF0">
    <property type="entry name" value="UPF0415 PROTEIN C7ORF25"/>
    <property type="match status" value="1"/>
</dbReference>
<sequence length="517" mass="57929">MAEPLVSSMGELDLEDPQKIIQATIDRGNALLQEVELYVSAVVAHEKIDRVPHKVNFRTLQSDLKNELAALEKLKTTNPSTAQVRSNNLVYWEALWAASKRSSGLVDFRRYFYWNQRKHGDYLRGKFKDANRSVDRRTKNVIPGRKATDSTLVDIVARGGHEWVRVSTATQSRLLHDLAKLGWQNDSDSDLDSENGATPDTLNSTLKDEDDEDQVFLVKNARELARAAHAHPFRDRPPVIRIVLSRLESGKQKEVDAVLDKMRATGAVVECANELSEPPPLDSVLPNLLVYPSHTSETLNIDCTVLMAMISDISHWDCPVKKWYPAEVCKQIEEEKDQKLLPDHLYPAIGSHPMVCTQGAADQMNFIVDTLATDNKARANIMLGQKDRQNVAPDILLDQWQELSDHPIPAGFQLPIRAVTVNIDDLMKTLPAVAKNIAPELGPLNAAIFFYGWAFHLTTLSANRTRVNQIERKLEKVGLTDGEAPPHIWCCGVPRSLIAKSGRPSREGKHTKTFKEV</sequence>
<keyword evidence="3" id="KW-1185">Reference proteome</keyword>
<feature type="compositionally biased region" description="Polar residues" evidence="1">
    <location>
        <begin position="195"/>
        <end position="205"/>
    </location>
</feature>
<reference evidence="2" key="1">
    <citation type="journal article" date="2020" name="Stud. Mycol.">
        <title>101 Dothideomycetes genomes: a test case for predicting lifestyles and emergence of pathogens.</title>
        <authorList>
            <person name="Haridas S."/>
            <person name="Albert R."/>
            <person name="Binder M."/>
            <person name="Bloem J."/>
            <person name="Labutti K."/>
            <person name="Salamov A."/>
            <person name="Andreopoulos B."/>
            <person name="Baker S."/>
            <person name="Barry K."/>
            <person name="Bills G."/>
            <person name="Bluhm B."/>
            <person name="Cannon C."/>
            <person name="Castanera R."/>
            <person name="Culley D."/>
            <person name="Daum C."/>
            <person name="Ezra D."/>
            <person name="Gonzalez J."/>
            <person name="Henrissat B."/>
            <person name="Kuo A."/>
            <person name="Liang C."/>
            <person name="Lipzen A."/>
            <person name="Lutzoni F."/>
            <person name="Magnuson J."/>
            <person name="Mondo S."/>
            <person name="Nolan M."/>
            <person name="Ohm R."/>
            <person name="Pangilinan J."/>
            <person name="Park H.-J."/>
            <person name="Ramirez L."/>
            <person name="Alfaro M."/>
            <person name="Sun H."/>
            <person name="Tritt A."/>
            <person name="Yoshinaga Y."/>
            <person name="Zwiers L.-H."/>
            <person name="Turgeon B."/>
            <person name="Goodwin S."/>
            <person name="Spatafora J."/>
            <person name="Crous P."/>
            <person name="Grigoriev I."/>
        </authorList>
    </citation>
    <scope>NUCLEOTIDE SEQUENCE</scope>
    <source>
        <strain evidence="2">CBS 675.92</strain>
    </source>
</reference>
<feature type="region of interest" description="Disordered" evidence="1">
    <location>
        <begin position="186"/>
        <end position="209"/>
    </location>
</feature>
<organism evidence="2 3">
    <name type="scientific">Byssothecium circinans</name>
    <dbReference type="NCBI Taxonomy" id="147558"/>
    <lineage>
        <taxon>Eukaryota</taxon>
        <taxon>Fungi</taxon>
        <taxon>Dikarya</taxon>
        <taxon>Ascomycota</taxon>
        <taxon>Pezizomycotina</taxon>
        <taxon>Dothideomycetes</taxon>
        <taxon>Pleosporomycetidae</taxon>
        <taxon>Pleosporales</taxon>
        <taxon>Massarineae</taxon>
        <taxon>Massarinaceae</taxon>
        <taxon>Byssothecium</taxon>
    </lineage>
</organism>
<dbReference type="EMBL" id="ML976988">
    <property type="protein sequence ID" value="KAF1957830.1"/>
    <property type="molecule type" value="Genomic_DNA"/>
</dbReference>
<protein>
    <recommendedName>
        <fullName evidence="4">DUF1308 domain-containing protein</fullName>
    </recommendedName>
</protein>
<evidence type="ECO:0000313" key="2">
    <source>
        <dbReference type="EMBL" id="KAF1957830.1"/>
    </source>
</evidence>
<name>A0A6A5U0K1_9PLEO</name>
<evidence type="ECO:0000256" key="1">
    <source>
        <dbReference type="SAM" id="MobiDB-lite"/>
    </source>
</evidence>
<evidence type="ECO:0008006" key="4">
    <source>
        <dbReference type="Google" id="ProtNLM"/>
    </source>
</evidence>
<dbReference type="Proteomes" id="UP000800035">
    <property type="component" value="Unassembled WGS sequence"/>
</dbReference>
<proteinExistence type="predicted"/>
<dbReference type="OrthoDB" id="441890at2759"/>
<gene>
    <name evidence="2" type="ORF">CC80DRAFT_469828</name>
</gene>
<evidence type="ECO:0000313" key="3">
    <source>
        <dbReference type="Proteomes" id="UP000800035"/>
    </source>
</evidence>
<accession>A0A6A5U0K1</accession>
<dbReference type="PANTHER" id="PTHR13379">
    <property type="entry name" value="UNCHARACTERIZED DUF1308"/>
    <property type="match status" value="1"/>
</dbReference>